<dbReference type="InterPro" id="IPR026337">
    <property type="entry name" value="AKG_HExxH"/>
</dbReference>
<keyword evidence="2" id="KW-1185">Reference proteome</keyword>
<dbReference type="NCBIfam" id="TIGR04267">
    <property type="entry name" value="mod_HExxH"/>
    <property type="match status" value="1"/>
</dbReference>
<evidence type="ECO:0000313" key="1">
    <source>
        <dbReference type="EMBL" id="MCT2584310.1"/>
    </source>
</evidence>
<gene>
    <name evidence="1" type="ORF">JT362_14385</name>
</gene>
<reference evidence="1 2" key="1">
    <citation type="submission" date="2021-02" db="EMBL/GenBank/DDBJ databases">
        <title>Actinophytocola xerophila sp. nov., isolated from soil of cotton cropping field.</title>
        <authorList>
            <person name="Huang R."/>
            <person name="Chen X."/>
            <person name="Ge X."/>
            <person name="Liu W."/>
        </authorList>
    </citation>
    <scope>NUCLEOTIDE SEQUENCE [LARGE SCALE GENOMIC DNA]</scope>
    <source>
        <strain evidence="1 2">S1-96</strain>
    </source>
</reference>
<accession>A0ABT2J8X4</accession>
<proteinExistence type="predicted"/>
<evidence type="ECO:0000313" key="2">
    <source>
        <dbReference type="Proteomes" id="UP001156441"/>
    </source>
</evidence>
<dbReference type="EMBL" id="JAFFZE010000012">
    <property type="protein sequence ID" value="MCT2584310.1"/>
    <property type="molecule type" value="Genomic_DNA"/>
</dbReference>
<dbReference type="Proteomes" id="UP001156441">
    <property type="component" value="Unassembled WGS sequence"/>
</dbReference>
<comment type="caution">
    <text evidence="1">The sequence shown here is derived from an EMBL/GenBank/DDBJ whole genome shotgun (WGS) entry which is preliminary data.</text>
</comment>
<sequence length="606" mass="66400">MAAPAEEHPAFHRLSWRDFDAFARLDGDASMMRRLRRAERSRRKLLLRALTEESVKAPALCGPMPSLDLAWELLARVESRSPKALDRMLSHPYTGSWAGYTIRLLRAGIDGVCPLWVHLGHLHALAAAAAIRAGLEFRAEVPVWDGNVMLPSLGMARVACASPFSVAVVGGGPGRYMIGNGDSVVAIPSQPVDGPDWWGIRRVRVSVDTRRFTLRLDDLDPYRGLYEPVPPQRLPGAELDDWRRLIDEACQLIVRHSPAFAGSMPVGLDSLVPKPRVLFRNPSASTGEAFGSAVVGRPTDGAALASTLIHEFQHIVLGGVLHLVRLYDDDPRERIYVPWRDDPRPLSGALQGVYAFFGVAAFWRAVASADGASRRAAFEFAYWRRQSWHTLRELRADPVLTDAGRRFLDGIAERLGPWQNDPVPADIAELAAVTTEDHRAGWRVRHLRPSPAVVTELADAWTAGRVRPPVTVDVADLPPTPVPDGSWSRARVDLVRLALTPADLAELSDVWQTVPGATGADLAYASGRYLDAARGYRAELFADPDRPSSLVGLGLALRAGGPHPAARALLHRPELVRAVHRRLRDGHGEAPAIEDIASWIGRLVSE</sequence>
<name>A0ABT2J8X4_9PSEU</name>
<organism evidence="1 2">
    <name type="scientific">Actinophytocola gossypii</name>
    <dbReference type="NCBI Taxonomy" id="2812003"/>
    <lineage>
        <taxon>Bacteria</taxon>
        <taxon>Bacillati</taxon>
        <taxon>Actinomycetota</taxon>
        <taxon>Actinomycetes</taxon>
        <taxon>Pseudonocardiales</taxon>
        <taxon>Pseudonocardiaceae</taxon>
    </lineage>
</organism>
<protein>
    <submittedName>
        <fullName evidence="1">HEXXH motif domain-containing protein</fullName>
    </submittedName>
</protein>